<gene>
    <name evidence="14" type="ordered locus">Kole_1039</name>
</gene>
<feature type="binding site" evidence="11">
    <location>
        <position position="145"/>
    </location>
    <ligand>
        <name>substrate</name>
    </ligand>
</feature>
<comment type="similarity">
    <text evidence="1">Belongs to the HAD-like hydrolase superfamily. CbbY/CbbZ/Gph/YieH family.</text>
</comment>
<keyword evidence="5" id="KW-0413">Isomerase</keyword>
<dbReference type="NCBIfam" id="TIGR01990">
    <property type="entry name" value="bPGM"/>
    <property type="match status" value="1"/>
</dbReference>
<keyword evidence="2" id="KW-0597">Phosphoprotein</keyword>
<organism evidence="14 15">
    <name type="scientific">Kosmotoga olearia (strain ATCC BAA-1733 / DSM 21960 / TBF 19.5.1)</name>
    <dbReference type="NCBI Taxonomy" id="521045"/>
    <lineage>
        <taxon>Bacteria</taxon>
        <taxon>Thermotogati</taxon>
        <taxon>Thermotogota</taxon>
        <taxon>Thermotogae</taxon>
        <taxon>Kosmotogales</taxon>
        <taxon>Kosmotogaceae</taxon>
        <taxon>Kosmotoga</taxon>
    </lineage>
</organism>
<comment type="catalytic activity">
    <reaction evidence="7">
        <text>beta-D-glucose 1-phosphate = beta-D-glucose 6-phosphate</text>
        <dbReference type="Rhea" id="RHEA:20113"/>
        <dbReference type="ChEBI" id="CHEBI:57684"/>
        <dbReference type="ChEBI" id="CHEBI:58247"/>
        <dbReference type="EC" id="5.4.2.6"/>
    </reaction>
</comment>
<dbReference type="SFLD" id="SFLDG01135">
    <property type="entry name" value="C1.5.6:_HAD__Beta-PGM__Phospha"/>
    <property type="match status" value="1"/>
</dbReference>
<feature type="binding site" evidence="11">
    <location>
        <begin position="44"/>
        <end position="49"/>
    </location>
    <ligand>
        <name>substrate</name>
    </ligand>
</feature>
<dbReference type="PRINTS" id="PR00413">
    <property type="entry name" value="HADHALOGNASE"/>
</dbReference>
<evidence type="ECO:0000256" key="8">
    <source>
        <dbReference type="ARBA" id="ARBA00044968"/>
    </source>
</evidence>
<evidence type="ECO:0000313" key="15">
    <source>
        <dbReference type="Proteomes" id="UP000002382"/>
    </source>
</evidence>
<dbReference type="InterPro" id="IPR036412">
    <property type="entry name" value="HAD-like_sf"/>
</dbReference>
<comment type="cofactor">
    <cofactor evidence="12">
        <name>Mg(2+)</name>
        <dbReference type="ChEBI" id="CHEBI:18420"/>
    </cofactor>
    <text evidence="12">Binds 2 magnesium ions per subunit.</text>
</comment>
<dbReference type="GO" id="GO:0005975">
    <property type="term" value="P:carbohydrate metabolic process"/>
    <property type="evidence" value="ECO:0007669"/>
    <property type="project" value="InterPro"/>
</dbReference>
<dbReference type="InterPro" id="IPR023214">
    <property type="entry name" value="HAD_sf"/>
</dbReference>
<keyword evidence="4 12" id="KW-0460">Magnesium</keyword>
<evidence type="ECO:0000256" key="6">
    <source>
        <dbReference type="ARBA" id="ARBA00023277"/>
    </source>
</evidence>
<evidence type="ECO:0000256" key="5">
    <source>
        <dbReference type="ARBA" id="ARBA00023235"/>
    </source>
</evidence>
<reference evidence="14 15" key="2">
    <citation type="journal article" date="2011" name="J. Bacteriol.">
        <title>Genome Sequence of Kosmotoga olearia Strain TBF 19.5.1, a Thermophilic Bacterium with a Wide Growth Temperature Range, Isolated from the Troll B Oil Platform in the North Sea.</title>
        <authorList>
            <person name="Swithers K.S."/>
            <person name="Dipippo J.L."/>
            <person name="Bruce D.C."/>
            <person name="Detter C."/>
            <person name="Tapia R."/>
            <person name="Han S."/>
            <person name="Goodwin L.A."/>
            <person name="Han J."/>
            <person name="Woyke T."/>
            <person name="Pitluck S."/>
            <person name="Pennacchio L."/>
            <person name="Nolan M."/>
            <person name="Mikhailova N."/>
            <person name="Land M.L."/>
            <person name="Nesbo C.L."/>
            <person name="Gogarten J.P."/>
            <person name="Noll K.M."/>
        </authorList>
    </citation>
    <scope>NUCLEOTIDE SEQUENCE [LARGE SCALE GENOMIC DNA]</scope>
    <source>
        <strain evidence="15">ATCC BAA-1733 / DSM 21960 / TBF 19.5.1</strain>
    </source>
</reference>
<feature type="binding site" evidence="11">
    <location>
        <begin position="9"/>
        <end position="11"/>
    </location>
    <ligand>
        <name>substrate</name>
    </ligand>
</feature>
<dbReference type="PANTHER" id="PTHR46193">
    <property type="entry name" value="6-PHOSPHOGLUCONATE PHOSPHATASE"/>
    <property type="match status" value="1"/>
</dbReference>
<dbReference type="HOGENOM" id="CLU_045011_13_3_0"/>
<dbReference type="STRING" id="521045.Kole_1039"/>
<feature type="binding site" evidence="11">
    <location>
        <position position="25"/>
    </location>
    <ligand>
        <name>substrate</name>
    </ligand>
</feature>
<proteinExistence type="inferred from homology"/>
<dbReference type="Gene3D" id="3.40.50.1000">
    <property type="entry name" value="HAD superfamily/HAD-like"/>
    <property type="match status" value="1"/>
</dbReference>
<dbReference type="GO" id="GO:0008801">
    <property type="term" value="F:beta-phosphoglucomutase activity"/>
    <property type="evidence" value="ECO:0007669"/>
    <property type="project" value="UniProtKB-EC"/>
</dbReference>
<dbReference type="AlphaFoldDB" id="C5CHJ0"/>
<dbReference type="InterPro" id="IPR023198">
    <property type="entry name" value="PGP-like_dom2"/>
</dbReference>
<dbReference type="EC" id="5.4.2.6" evidence="8"/>
<evidence type="ECO:0000256" key="1">
    <source>
        <dbReference type="ARBA" id="ARBA00006171"/>
    </source>
</evidence>
<evidence type="ECO:0000256" key="9">
    <source>
        <dbReference type="ARBA" id="ARBA00044991"/>
    </source>
</evidence>
<dbReference type="InterPro" id="IPR006439">
    <property type="entry name" value="HAD-SF_hydro_IA"/>
</dbReference>
<keyword evidence="6" id="KW-0119">Carbohydrate metabolism</keyword>
<dbReference type="InterPro" id="IPR051600">
    <property type="entry name" value="Beta-PGM-like"/>
</dbReference>
<feature type="binding site" evidence="12">
    <location>
        <position position="9"/>
    </location>
    <ligand>
        <name>Mg(2+)</name>
        <dbReference type="ChEBI" id="CHEBI:18420"/>
    </ligand>
</feature>
<evidence type="ECO:0000256" key="11">
    <source>
        <dbReference type="PIRSR" id="PIRSR610972-2"/>
    </source>
</evidence>
<feature type="active site" description="Nucleophile" evidence="10">
    <location>
        <position position="9"/>
    </location>
</feature>
<reference evidence="14 15" key="1">
    <citation type="submission" date="2009-06" db="EMBL/GenBank/DDBJ databases">
        <title>Complete sequence of Thermotogales bacterium TBF 19.5.1.</title>
        <authorList>
            <consortium name="US DOE Joint Genome Institute"/>
            <person name="Lucas S."/>
            <person name="Copeland A."/>
            <person name="Lapidus A."/>
            <person name="Glavina del Rio T."/>
            <person name="Tice H."/>
            <person name="Bruce D."/>
            <person name="Goodwin L."/>
            <person name="Pitluck S."/>
            <person name="Chertkov O."/>
            <person name="Brettin T."/>
            <person name="Detter J.C."/>
            <person name="Han C."/>
            <person name="Schmutz J."/>
            <person name="Larimer F."/>
            <person name="Land M."/>
            <person name="Hauser L."/>
            <person name="Kyrpides N."/>
            <person name="Ovchinnikova G."/>
            <person name="Noll K."/>
        </authorList>
    </citation>
    <scope>NUCLEOTIDE SEQUENCE [LARGE SCALE GENOMIC DNA]</scope>
    <source>
        <strain evidence="15">ATCC BAA-1733 / DSM 21960 / TBF 19.5.1</strain>
    </source>
</reference>
<dbReference type="CDD" id="cd02598">
    <property type="entry name" value="HAD_BPGM"/>
    <property type="match status" value="1"/>
</dbReference>
<feature type="binding site" evidence="12">
    <location>
        <position position="169"/>
    </location>
    <ligand>
        <name>Mg(2+)</name>
        <dbReference type="ChEBI" id="CHEBI:18420"/>
    </ligand>
</feature>
<keyword evidence="3 12" id="KW-0479">Metal-binding</keyword>
<evidence type="ECO:0000256" key="12">
    <source>
        <dbReference type="PIRSR" id="PIRSR610972-3"/>
    </source>
</evidence>
<dbReference type="RefSeq" id="WP_015868406.1">
    <property type="nucleotide sequence ID" value="NC_012785.1"/>
</dbReference>
<dbReference type="GO" id="GO:0000287">
    <property type="term" value="F:magnesium ion binding"/>
    <property type="evidence" value="ECO:0007669"/>
    <property type="project" value="InterPro"/>
</dbReference>
<evidence type="ECO:0000256" key="2">
    <source>
        <dbReference type="ARBA" id="ARBA00022553"/>
    </source>
</evidence>
<dbReference type="InterPro" id="IPR041492">
    <property type="entry name" value="HAD_2"/>
</dbReference>
<evidence type="ECO:0000256" key="13">
    <source>
        <dbReference type="PIRSR" id="PIRSR610972-4"/>
    </source>
</evidence>
<sequence length="221" mass="24288">MSFSVCIFDMDGVIVDTARYHFLAWKKLAGELGFELSPELGEQLKGIGRLEALNIVLKFGSIKANEKDKQKLAKRKNNYYLEFISKIDESEVLPGVITFLKTLREAKLKTALATVSKNASVIIEKTGIEKLFDVIVDGNMIKNGKPDPEVFLKAAEMLEVSPQECIVFEDAVAGIEAAHRAGMKCIGIGNPSVLSKADFVIRNLKEINLGVLEKVPSKGAF</sequence>
<dbReference type="InterPro" id="IPR010976">
    <property type="entry name" value="B-phosphoglucomutase_hydrolase"/>
</dbReference>
<feature type="binding site" evidence="12">
    <location>
        <position position="170"/>
    </location>
    <ligand>
        <name>Mg(2+)</name>
        <dbReference type="ChEBI" id="CHEBI:18420"/>
    </ligand>
</feature>
<dbReference type="InterPro" id="IPR010972">
    <property type="entry name" value="Beta-PGM"/>
</dbReference>
<dbReference type="SFLD" id="SFLDG01129">
    <property type="entry name" value="C1.5:_HAD__Beta-PGM__Phosphata"/>
    <property type="match status" value="1"/>
</dbReference>
<protein>
    <recommendedName>
        <fullName evidence="9">Beta-phosphoglucomutase</fullName>
        <ecNumber evidence="8">5.4.2.6</ecNumber>
    </recommendedName>
</protein>
<feature type="binding site" evidence="11">
    <location>
        <begin position="114"/>
        <end position="118"/>
    </location>
    <ligand>
        <name>substrate</name>
    </ligand>
</feature>
<dbReference type="NCBIfam" id="TIGR01509">
    <property type="entry name" value="HAD-SF-IA-v3"/>
    <property type="match status" value="1"/>
</dbReference>
<dbReference type="eggNOG" id="COG0637">
    <property type="taxonomic scope" value="Bacteria"/>
</dbReference>
<feature type="active site" description="Proton donor/acceptor" evidence="10">
    <location>
        <position position="11"/>
    </location>
</feature>
<dbReference type="SFLD" id="SFLDS00003">
    <property type="entry name" value="Haloacid_Dehalogenase"/>
    <property type="match status" value="1"/>
</dbReference>
<dbReference type="NCBIfam" id="TIGR02009">
    <property type="entry name" value="PGMB-YQAB-SF"/>
    <property type="match status" value="1"/>
</dbReference>
<name>C5CHJ0_KOSOT</name>
<keyword evidence="15" id="KW-1185">Reference proteome</keyword>
<dbReference type="Pfam" id="PF13419">
    <property type="entry name" value="HAD_2"/>
    <property type="match status" value="1"/>
</dbReference>
<feature type="site" description="Important for catalytic activity and assists the phosphoryl transfer reaction to Asp8 by balancing charge and orienting the reacting groups" evidence="13">
    <location>
        <position position="145"/>
    </location>
</feature>
<dbReference type="Proteomes" id="UP000002382">
    <property type="component" value="Chromosome"/>
</dbReference>
<dbReference type="KEGG" id="kol:Kole_1039"/>
<dbReference type="PANTHER" id="PTHR46193:SF18">
    <property type="entry name" value="HEXITOL PHOSPHATASE B"/>
    <property type="match status" value="1"/>
</dbReference>
<dbReference type="SUPFAM" id="SSF56784">
    <property type="entry name" value="HAD-like"/>
    <property type="match status" value="1"/>
</dbReference>
<evidence type="ECO:0000256" key="7">
    <source>
        <dbReference type="ARBA" id="ARBA00044926"/>
    </source>
</evidence>
<feature type="binding site" evidence="11">
    <location>
        <position position="76"/>
    </location>
    <ligand>
        <name>substrate</name>
    </ligand>
</feature>
<dbReference type="EMBL" id="CP001634">
    <property type="protein sequence ID" value="ACR79745.1"/>
    <property type="molecule type" value="Genomic_DNA"/>
</dbReference>
<evidence type="ECO:0000313" key="14">
    <source>
        <dbReference type="EMBL" id="ACR79745.1"/>
    </source>
</evidence>
<accession>C5CHJ0</accession>
<dbReference type="Gene3D" id="1.10.150.240">
    <property type="entry name" value="Putative phosphatase, domain 2"/>
    <property type="match status" value="1"/>
</dbReference>
<evidence type="ECO:0000256" key="3">
    <source>
        <dbReference type="ARBA" id="ARBA00022723"/>
    </source>
</evidence>
<feature type="binding site" evidence="12">
    <location>
        <position position="11"/>
    </location>
    <ligand>
        <name>Mg(2+)</name>
        <dbReference type="ChEBI" id="CHEBI:18420"/>
    </ligand>
</feature>
<evidence type="ECO:0000256" key="4">
    <source>
        <dbReference type="ARBA" id="ARBA00022842"/>
    </source>
</evidence>
<evidence type="ECO:0000256" key="10">
    <source>
        <dbReference type="PIRSR" id="PIRSR610972-1"/>
    </source>
</evidence>